<evidence type="ECO:0000313" key="4">
    <source>
        <dbReference type="Proteomes" id="UP001242342"/>
    </source>
</evidence>
<proteinExistence type="predicted"/>
<reference evidence="2" key="2">
    <citation type="submission" date="2017-10" db="EMBL/GenBank/DDBJ databases">
        <authorList>
            <person name="Enke T.N."/>
            <person name="Cordero O.X."/>
        </authorList>
    </citation>
    <scope>NUCLEOTIDE SEQUENCE</scope>
    <source>
        <strain evidence="2">4G03</strain>
    </source>
</reference>
<sequence length="435" mass="49123">MFSKIKIIVQFIVFVLSINVFGQNPEYAYLVKTEITGMLHANMGNLDIVTDKGYSGGTNYRAFEIGKIYFDFIDLQTSFNEVTSKVHNYAIRINNLPDCEYRREKTVLRENFNNAIYLGFNGCSFDQKLYPLHIVGTDNAKPVCSIDNIELKGGYDWEYLIGDKDNTALEWKNLANATPTINVNVGDIYAKENIIINELPVGSEKRNIHFRTGHIASDKYVAPKTYSVIGCSPQYKGYYNQTKTSCFYKSDGNIGLKLDRNIDSNKERLVVTLYKSDRVLIGQEHTTSSLIPLNATNYGYIWPNDIDAGTYYFLYQTQNINLDIPTAPNIDDGSSWDKLVKTPNFTIEKATNVDFTAKWLNDESCFEAGDGKIQVEVTSGETGRSYLYIVYKIEGTIENLERNWTSFSGITTVISGLGKGKYKIKVKDSQGCLAK</sequence>
<keyword evidence="4" id="KW-1185">Reference proteome</keyword>
<evidence type="ECO:0000313" key="1">
    <source>
        <dbReference type="EMBL" id="MDP2542098.1"/>
    </source>
</evidence>
<dbReference type="EMBL" id="PDUU01000013">
    <property type="protein sequence ID" value="PHN96602.1"/>
    <property type="molecule type" value="Genomic_DNA"/>
</dbReference>
<organism evidence="2 3">
    <name type="scientific">Tenacibaculum discolor</name>
    <dbReference type="NCBI Taxonomy" id="361581"/>
    <lineage>
        <taxon>Bacteria</taxon>
        <taxon>Pseudomonadati</taxon>
        <taxon>Bacteroidota</taxon>
        <taxon>Flavobacteriia</taxon>
        <taxon>Flavobacteriales</taxon>
        <taxon>Flavobacteriaceae</taxon>
        <taxon>Tenacibaculum</taxon>
    </lineage>
</organism>
<dbReference type="Proteomes" id="UP000222163">
    <property type="component" value="Unassembled WGS sequence"/>
</dbReference>
<dbReference type="EMBL" id="JAUYVU010000009">
    <property type="protein sequence ID" value="MDP2542098.1"/>
    <property type="molecule type" value="Genomic_DNA"/>
</dbReference>
<protein>
    <submittedName>
        <fullName evidence="2">Uncharacterized protein</fullName>
    </submittedName>
</protein>
<dbReference type="Proteomes" id="UP001242342">
    <property type="component" value="Unassembled WGS sequence"/>
</dbReference>
<gene>
    <name evidence="2" type="ORF">CSC81_12810</name>
    <name evidence="1" type="ORF">Q8W23_11490</name>
</gene>
<accession>A0A2G1BRC5</accession>
<comment type="caution">
    <text evidence="2">The sequence shown here is derived from an EMBL/GenBank/DDBJ whole genome shotgun (WGS) entry which is preliminary data.</text>
</comment>
<dbReference type="AlphaFoldDB" id="A0A2G1BRC5"/>
<dbReference type="RefSeq" id="WP_099216144.1">
    <property type="nucleotide sequence ID" value="NZ_JAUYVU010000009.1"/>
</dbReference>
<evidence type="ECO:0000313" key="3">
    <source>
        <dbReference type="Proteomes" id="UP000222163"/>
    </source>
</evidence>
<name>A0A2G1BRC5_9FLAO</name>
<reference evidence="2 3" key="1">
    <citation type="journal article" date="2016" name="Nat. Commun.">
        <title>Microbial interactions lead to rapid micro-scale successions on model marine particles.</title>
        <authorList>
            <person name="Datta M.S."/>
            <person name="Sliwerska E."/>
            <person name="Gore J."/>
            <person name="Polz M.F."/>
            <person name="Cordero O.X."/>
        </authorList>
    </citation>
    <scope>NUCLEOTIDE SEQUENCE [LARGE SCALE GENOMIC DNA]</scope>
    <source>
        <strain evidence="2 3">4G03</strain>
    </source>
</reference>
<reference evidence="1 4" key="3">
    <citation type="submission" date="2023-07" db="EMBL/GenBank/DDBJ databases">
        <title>Genome content predicts the carbon catabolic preferences of heterotrophic bacteria.</title>
        <authorList>
            <person name="Gralka M."/>
        </authorList>
    </citation>
    <scope>NUCLEOTIDE SEQUENCE [LARGE SCALE GENOMIC DNA]</scope>
    <source>
        <strain evidence="1 4">4G03</strain>
    </source>
</reference>
<evidence type="ECO:0000313" key="2">
    <source>
        <dbReference type="EMBL" id="PHN96602.1"/>
    </source>
</evidence>